<feature type="region of interest" description="Disordered" evidence="1">
    <location>
        <begin position="67"/>
        <end position="100"/>
    </location>
</feature>
<accession>M7ZCD5</accession>
<protein>
    <recommendedName>
        <fullName evidence="5">DUF4378 domain-containing protein</fullName>
    </recommendedName>
</protein>
<dbReference type="PANTHER" id="PTHR47857">
    <property type="entry name" value="EXPRESSED PROTEIN-RELATED"/>
    <property type="match status" value="1"/>
</dbReference>
<feature type="compositionally biased region" description="Low complexity" evidence="1">
    <location>
        <begin position="405"/>
        <end position="420"/>
    </location>
</feature>
<name>M7ZCD5_TRIUA</name>
<evidence type="ECO:0000259" key="2">
    <source>
        <dbReference type="Pfam" id="PF12552"/>
    </source>
</evidence>
<proteinExistence type="predicted"/>
<reference evidence="4" key="1">
    <citation type="journal article" date="2013" name="Nature">
        <title>Draft genome of the wheat A-genome progenitor Triticum urartu.</title>
        <authorList>
            <person name="Ling H.Q."/>
            <person name="Zhao S."/>
            <person name="Liu D."/>
            <person name="Wang J."/>
            <person name="Sun H."/>
            <person name="Zhang C."/>
            <person name="Fan H."/>
            <person name="Li D."/>
            <person name="Dong L."/>
            <person name="Tao Y."/>
            <person name="Gao C."/>
            <person name="Wu H."/>
            <person name="Li Y."/>
            <person name="Cui Y."/>
            <person name="Guo X."/>
            <person name="Zheng S."/>
            <person name="Wang B."/>
            <person name="Yu K."/>
            <person name="Liang Q."/>
            <person name="Yang W."/>
            <person name="Lou X."/>
            <person name="Chen J."/>
            <person name="Feng M."/>
            <person name="Jian J."/>
            <person name="Zhang X."/>
            <person name="Luo G."/>
            <person name="Jiang Y."/>
            <person name="Liu J."/>
            <person name="Wang Z."/>
            <person name="Sha Y."/>
            <person name="Zhang B."/>
            <person name="Wu H."/>
            <person name="Tang D."/>
            <person name="Shen Q."/>
            <person name="Xue P."/>
            <person name="Zou S."/>
            <person name="Wang X."/>
            <person name="Liu X."/>
            <person name="Wang F."/>
            <person name="Yang Y."/>
            <person name="An X."/>
            <person name="Dong Z."/>
            <person name="Zhang K."/>
            <person name="Zhang X."/>
            <person name="Luo M.C."/>
            <person name="Dvorak J."/>
            <person name="Tong Y."/>
            <person name="Wang J."/>
            <person name="Yang H."/>
            <person name="Li Z."/>
            <person name="Wang D."/>
            <person name="Zhang A."/>
            <person name="Wang J."/>
        </authorList>
    </citation>
    <scope>NUCLEOTIDE SEQUENCE</scope>
</reference>
<feature type="domain" description="DUF3741" evidence="2">
    <location>
        <begin position="277"/>
        <end position="318"/>
    </location>
</feature>
<evidence type="ECO:0000259" key="3">
    <source>
        <dbReference type="Pfam" id="PF14309"/>
    </source>
</evidence>
<dbReference type="EMBL" id="KD235739">
    <property type="protein sequence ID" value="EMS50030.1"/>
    <property type="molecule type" value="Genomic_DNA"/>
</dbReference>
<evidence type="ECO:0008006" key="5">
    <source>
        <dbReference type="Google" id="ProtNLM"/>
    </source>
</evidence>
<sequence>MVVGEQSRQSFRGIPLRRAKFLDSGRGFQAWGGGHPSELVSSSLKAQRSDSELISKYWCRVYRGGTQGDSDDSAGRSPRTVVRATTGSSPGGFCDQYSPVNSPEEGAYKITPFGHVVPQHGKQKLQAAEREGSVKRGLKGSEDYNRITAADNDRDHGAETIYAGRPSIRALMEEEMASGTQPLKQTERNTLGIFSSDVKSVNLPEGSEIDLNLAASLMEIYRSHNGSQDSSDSVKSGNISYSVDQENNADAGAHTSRIPCVIQKALEDVAEAVISHQSANADYRTSSGEARSKELVDALQLLSSNKELFLMLLRDPSSRLLQCLQNLYTSLGGPKLEPTESDEVNKLQVATNGIEQSEVSPSKVQRKYNSFLQEDKLVMRKPSQLNDTSRGLSTIVILKPSPARSQGSLISSSVTSSPLSNHNNMPGQVESGKAPHHFSLRELRRRLKLATMSSSTFHNADPPKQFAVESMSISSESTDSSDCEIAKEPSIVVDKKTNFRDSGIGMGNDATHGVGSFSYEKARKHLIEKLDNQDEDISQTLHKSESIRRLISHPEDEAFSPSHSPPEEGISISQEATDSSSQIIEQDDSSAKFSPPNEDQETESTNASSSSASKELNELRTDHGNHVLEEHTISQELIDEDVKNMQDTVENLQLSTETETSSERFELINSEKLSSEEPHPVNVLPEVTVHSPEDPVEEQDDCSPSAVVRLAKPSMLTFACLPENADEKEEKLSPHSVLDPSLANSTSPSHKTRKQDELSMPSSRVLFEELDTPSETLQTPVLYDKNERVSFIKSVLEASESLAGGCSERWYTDVSVLETSVLAEIGMSYCLTDDVVLLFDCVEEVLLKISDDFFGADPWVAFLKKNVRPAPLGMELVREVAKCIDCLVDDTETPKTLDEVVLKDLESGPWMDLRCDAEDAVIDVWDGMLDDLLEEMVFDLWF</sequence>
<dbReference type="OMA" id="CINEILM"/>
<feature type="region of interest" description="Disordered" evidence="1">
    <location>
        <begin position="725"/>
        <end position="759"/>
    </location>
</feature>
<feature type="domain" description="DUF4378" evidence="3">
    <location>
        <begin position="789"/>
        <end position="935"/>
    </location>
</feature>
<dbReference type="Pfam" id="PF14309">
    <property type="entry name" value="DUF4378"/>
    <property type="match status" value="1"/>
</dbReference>
<dbReference type="InterPro" id="IPR022212">
    <property type="entry name" value="DUF3741"/>
</dbReference>
<feature type="region of interest" description="Disordered" evidence="1">
    <location>
        <begin position="556"/>
        <end position="617"/>
    </location>
</feature>
<dbReference type="PANTHER" id="PTHR47857:SF1">
    <property type="entry name" value="OS04G0559200 PROTEIN"/>
    <property type="match status" value="1"/>
</dbReference>
<feature type="region of interest" description="Disordered" evidence="1">
    <location>
        <begin position="404"/>
        <end position="435"/>
    </location>
</feature>
<gene>
    <name evidence="4" type="ORF">TRIUR3_16059</name>
</gene>
<evidence type="ECO:0000256" key="1">
    <source>
        <dbReference type="SAM" id="MobiDB-lite"/>
    </source>
</evidence>
<dbReference type="AlphaFoldDB" id="M7ZCD5"/>
<dbReference type="eggNOG" id="ENOG502QV0Y">
    <property type="taxonomic scope" value="Eukaryota"/>
</dbReference>
<feature type="compositionally biased region" description="Low complexity" evidence="1">
    <location>
        <begin position="603"/>
        <end position="614"/>
    </location>
</feature>
<dbReference type="InterPro" id="IPR025486">
    <property type="entry name" value="DUF4378"/>
</dbReference>
<organism evidence="4">
    <name type="scientific">Triticum urartu</name>
    <name type="common">Red wild einkorn</name>
    <name type="synonym">Crithodium urartu</name>
    <dbReference type="NCBI Taxonomy" id="4572"/>
    <lineage>
        <taxon>Eukaryota</taxon>
        <taxon>Viridiplantae</taxon>
        <taxon>Streptophyta</taxon>
        <taxon>Embryophyta</taxon>
        <taxon>Tracheophyta</taxon>
        <taxon>Spermatophyta</taxon>
        <taxon>Magnoliopsida</taxon>
        <taxon>Liliopsida</taxon>
        <taxon>Poales</taxon>
        <taxon>Poaceae</taxon>
        <taxon>BOP clade</taxon>
        <taxon>Pooideae</taxon>
        <taxon>Triticodae</taxon>
        <taxon>Triticeae</taxon>
        <taxon>Triticinae</taxon>
        <taxon>Triticum</taxon>
    </lineage>
</organism>
<dbReference type="Pfam" id="PF12552">
    <property type="entry name" value="DUF3741"/>
    <property type="match status" value="1"/>
</dbReference>
<evidence type="ECO:0000313" key="4">
    <source>
        <dbReference type="EMBL" id="EMS50030.1"/>
    </source>
</evidence>